<evidence type="ECO:0000256" key="2">
    <source>
        <dbReference type="SAM" id="MobiDB-lite"/>
    </source>
</evidence>
<feature type="compositionally biased region" description="Basic and acidic residues" evidence="2">
    <location>
        <begin position="193"/>
        <end position="240"/>
    </location>
</feature>
<feature type="compositionally biased region" description="Basic and acidic residues" evidence="2">
    <location>
        <begin position="171"/>
        <end position="184"/>
    </location>
</feature>
<dbReference type="PANTHER" id="PTHR48034">
    <property type="entry name" value="TRANSFORMER-2 SEX-DETERMINING PROTEIN-RELATED"/>
    <property type="match status" value="1"/>
</dbReference>
<feature type="region of interest" description="Disordered" evidence="2">
    <location>
        <begin position="87"/>
        <end position="285"/>
    </location>
</feature>
<feature type="domain" description="RRM" evidence="3">
    <location>
        <begin position="11"/>
        <end position="90"/>
    </location>
</feature>
<dbReference type="SUPFAM" id="SSF54928">
    <property type="entry name" value="RNA-binding domain, RBD"/>
    <property type="match status" value="1"/>
</dbReference>
<feature type="compositionally biased region" description="Basic and acidic residues" evidence="2">
    <location>
        <begin position="99"/>
        <end position="156"/>
    </location>
</feature>
<evidence type="ECO:0000259" key="3">
    <source>
        <dbReference type="PROSITE" id="PS50102"/>
    </source>
</evidence>
<dbReference type="InterPro" id="IPR000504">
    <property type="entry name" value="RRM_dom"/>
</dbReference>
<evidence type="ECO:0000256" key="1">
    <source>
        <dbReference type="PROSITE-ProRule" id="PRU00176"/>
    </source>
</evidence>
<keyword evidence="5" id="KW-1185">Reference proteome</keyword>
<dbReference type="OrthoDB" id="6159137at2759"/>
<reference evidence="4 5" key="1">
    <citation type="journal article" date="2018" name="MBio">
        <title>Comparative Genomics Reveals the Core Gene Toolbox for the Fungus-Insect Symbiosis.</title>
        <authorList>
            <person name="Wang Y."/>
            <person name="Stata M."/>
            <person name="Wang W."/>
            <person name="Stajich J.E."/>
            <person name="White M.M."/>
            <person name="Moncalvo J.M."/>
        </authorList>
    </citation>
    <scope>NUCLEOTIDE SEQUENCE [LARGE SCALE GENOMIC DNA]</scope>
    <source>
        <strain evidence="4 5">SC-DP-2</strain>
    </source>
</reference>
<dbReference type="STRING" id="133381.A0A2T9Y2G3"/>
<protein>
    <recommendedName>
        <fullName evidence="3">RRM domain-containing protein</fullName>
    </recommendedName>
</protein>
<dbReference type="EMBL" id="MBFS01003465">
    <property type="protein sequence ID" value="PVU86536.1"/>
    <property type="molecule type" value="Genomic_DNA"/>
</dbReference>
<keyword evidence="1" id="KW-0694">RNA-binding</keyword>
<dbReference type="Proteomes" id="UP000245609">
    <property type="component" value="Unassembled WGS sequence"/>
</dbReference>
<organism evidence="4 5">
    <name type="scientific">Smittium megazygosporum</name>
    <dbReference type="NCBI Taxonomy" id="133381"/>
    <lineage>
        <taxon>Eukaryota</taxon>
        <taxon>Fungi</taxon>
        <taxon>Fungi incertae sedis</taxon>
        <taxon>Zoopagomycota</taxon>
        <taxon>Kickxellomycotina</taxon>
        <taxon>Harpellomycetes</taxon>
        <taxon>Harpellales</taxon>
        <taxon>Legeriomycetaceae</taxon>
        <taxon>Smittium</taxon>
    </lineage>
</organism>
<proteinExistence type="predicted"/>
<sequence>MKDREHPEPSNVLGVFGLSMYTREDGLEEIFSKFGRVEKISIVYDRMDRNRSRGYGFVTMESVDCASVAVEKTNGMVLDGRKIRVDYSVTQKPHSPGSKRPESERFNDRSDRRPRHSGDRFRGGRDDHRDGRFKRDYNQDRGRRSSRDPRDFDGGRRPYSPMREPKRRFERSRSFDRGDFKRDGYMSPRGRRRDSPPRMGSERKDDYYRIDRGPDSRNGRDSYMDRGPESSRFDSRERPRGGPPPPHHMQGGRGRPMMGDRSPPYQGDRDRHGRSPPRRSYGPNY</sequence>
<name>A0A2T9Y2G3_9FUNG</name>
<dbReference type="InterPro" id="IPR050441">
    <property type="entry name" value="RBM"/>
</dbReference>
<evidence type="ECO:0000313" key="5">
    <source>
        <dbReference type="Proteomes" id="UP000245609"/>
    </source>
</evidence>
<evidence type="ECO:0000313" key="4">
    <source>
        <dbReference type="EMBL" id="PVU86536.1"/>
    </source>
</evidence>
<dbReference type="SMART" id="SM00360">
    <property type="entry name" value="RRM"/>
    <property type="match status" value="1"/>
</dbReference>
<dbReference type="Gene3D" id="3.30.70.330">
    <property type="match status" value="1"/>
</dbReference>
<dbReference type="InterPro" id="IPR012677">
    <property type="entry name" value="Nucleotide-bd_a/b_plait_sf"/>
</dbReference>
<dbReference type="Pfam" id="PF00076">
    <property type="entry name" value="RRM_1"/>
    <property type="match status" value="1"/>
</dbReference>
<dbReference type="PROSITE" id="PS50102">
    <property type="entry name" value="RRM"/>
    <property type="match status" value="1"/>
</dbReference>
<gene>
    <name evidence="4" type="ORF">BB560_006680</name>
</gene>
<dbReference type="GO" id="GO:0003723">
    <property type="term" value="F:RNA binding"/>
    <property type="evidence" value="ECO:0007669"/>
    <property type="project" value="UniProtKB-UniRule"/>
</dbReference>
<comment type="caution">
    <text evidence="4">The sequence shown here is derived from an EMBL/GenBank/DDBJ whole genome shotgun (WGS) entry which is preliminary data.</text>
</comment>
<dbReference type="AlphaFoldDB" id="A0A2T9Y2G3"/>
<accession>A0A2T9Y2G3</accession>
<dbReference type="InterPro" id="IPR035979">
    <property type="entry name" value="RBD_domain_sf"/>
</dbReference>